<dbReference type="GO" id="GO:0050909">
    <property type="term" value="P:sensory perception of taste"/>
    <property type="evidence" value="ECO:0007669"/>
    <property type="project" value="InterPro"/>
</dbReference>
<dbReference type="GO" id="GO:0030424">
    <property type="term" value="C:axon"/>
    <property type="evidence" value="ECO:0007669"/>
    <property type="project" value="TreeGrafter"/>
</dbReference>
<name>A0A336MIC6_CULSO</name>
<dbReference type="GO" id="GO:0030425">
    <property type="term" value="C:dendrite"/>
    <property type="evidence" value="ECO:0007669"/>
    <property type="project" value="TreeGrafter"/>
</dbReference>
<sequence length="453" mass="51324">MTYPIKEHEFDEALSHSLLRGDMGKIFNLTEKSKNFSGLSDPILIERAKERIARSQLNSQDGDTAEEHDQFYRDHKLLLVLFRALAVMPILRSSPGRVTFSWKSSASIYAFTFYVFATVLVCAVGYERFSILGKTEKFDEYIYGIIFIIFLVPHFWIPFVGWGVANTVAAYKTMWGSFQVRYFRVTGRSLQFPFLKTLIIILFIGCVICAVVFLISLSMLLDGFSYWHTSAYYHIVIMLNMNAALWYCNCLGTRVASTSLSASFREDVGIECTAILISQYRFLWLNLSELVQALGNAYARTYSTYCLFMLFNITIGIYAAMSQIIDHGFNFSFKEIGLIILSLYCATLLFVFCDSSHKATLQVAQGVQDTLLSINLLTIDQPTQKEIDLFIQAIEMNPATVSLKGYAAVNRELLTACLRTISIYLIVLLQFKLSLVAQQIPPQLLEKAQSTIA</sequence>
<comment type="subcellular location">
    <subcellularLocation>
        <location evidence="1 8">Cell membrane</location>
        <topology evidence="1 8">Multi-pass membrane protein</topology>
    </subcellularLocation>
</comment>
<keyword evidence="3 8" id="KW-0812">Transmembrane</keyword>
<dbReference type="GO" id="GO:0007165">
    <property type="term" value="P:signal transduction"/>
    <property type="evidence" value="ECO:0007669"/>
    <property type="project" value="UniProtKB-KW"/>
</dbReference>
<proteinExistence type="inferred from homology"/>
<feature type="transmembrane region" description="Helical" evidence="8">
    <location>
        <begin position="302"/>
        <end position="321"/>
    </location>
</feature>
<dbReference type="PANTHER" id="PTHR21143:SF129">
    <property type="entry name" value="GUSTATORY RECEPTOR"/>
    <property type="match status" value="1"/>
</dbReference>
<evidence type="ECO:0000256" key="4">
    <source>
        <dbReference type="ARBA" id="ARBA00022989"/>
    </source>
</evidence>
<dbReference type="GO" id="GO:0005886">
    <property type="term" value="C:plasma membrane"/>
    <property type="evidence" value="ECO:0007669"/>
    <property type="project" value="UniProtKB-SubCell"/>
</dbReference>
<dbReference type="Pfam" id="PF08395">
    <property type="entry name" value="7tm_7"/>
    <property type="match status" value="1"/>
</dbReference>
<comment type="similarity">
    <text evidence="8">Belongs to the insect chemoreceptor superfamily. Gustatory receptor (GR) family.</text>
</comment>
<evidence type="ECO:0000256" key="6">
    <source>
        <dbReference type="ARBA" id="ARBA00023170"/>
    </source>
</evidence>
<feature type="transmembrane region" description="Helical" evidence="8">
    <location>
        <begin position="106"/>
        <end position="126"/>
    </location>
</feature>
<keyword evidence="4 8" id="KW-1133">Transmembrane helix</keyword>
<keyword evidence="7 8" id="KW-0807">Transducer</keyword>
<dbReference type="OMA" id="INCKGIK"/>
<dbReference type="GO" id="GO:0043025">
    <property type="term" value="C:neuronal cell body"/>
    <property type="evidence" value="ECO:0007669"/>
    <property type="project" value="TreeGrafter"/>
</dbReference>
<evidence type="ECO:0000313" key="9">
    <source>
        <dbReference type="EMBL" id="SSX30172.1"/>
    </source>
</evidence>
<gene>
    <name evidence="9" type="primary">CSON002148</name>
</gene>
<dbReference type="AlphaFoldDB" id="A0A336MIC6"/>
<feature type="transmembrane region" description="Helical" evidence="8">
    <location>
        <begin position="231"/>
        <end position="248"/>
    </location>
</feature>
<evidence type="ECO:0000256" key="7">
    <source>
        <dbReference type="ARBA" id="ARBA00023224"/>
    </source>
</evidence>
<keyword evidence="2 8" id="KW-1003">Cell membrane</keyword>
<reference evidence="9" key="1">
    <citation type="submission" date="2018-07" db="EMBL/GenBank/DDBJ databases">
        <authorList>
            <person name="Quirk P.G."/>
            <person name="Krulwich T.A."/>
        </authorList>
    </citation>
    <scope>NUCLEOTIDE SEQUENCE</scope>
</reference>
<evidence type="ECO:0000256" key="5">
    <source>
        <dbReference type="ARBA" id="ARBA00023136"/>
    </source>
</evidence>
<organism evidence="9">
    <name type="scientific">Culicoides sonorensis</name>
    <name type="common">Biting midge</name>
    <dbReference type="NCBI Taxonomy" id="179676"/>
    <lineage>
        <taxon>Eukaryota</taxon>
        <taxon>Metazoa</taxon>
        <taxon>Ecdysozoa</taxon>
        <taxon>Arthropoda</taxon>
        <taxon>Hexapoda</taxon>
        <taxon>Insecta</taxon>
        <taxon>Pterygota</taxon>
        <taxon>Neoptera</taxon>
        <taxon>Endopterygota</taxon>
        <taxon>Diptera</taxon>
        <taxon>Nematocera</taxon>
        <taxon>Chironomoidea</taxon>
        <taxon>Ceratopogonidae</taxon>
        <taxon>Ceratopogoninae</taxon>
        <taxon>Culicoides</taxon>
        <taxon>Monoculicoides</taxon>
    </lineage>
</organism>
<evidence type="ECO:0000256" key="1">
    <source>
        <dbReference type="ARBA" id="ARBA00004651"/>
    </source>
</evidence>
<comment type="caution">
    <text evidence="8">Lacks conserved residue(s) required for the propagation of feature annotation.</text>
</comment>
<feature type="transmembrane region" description="Helical" evidence="8">
    <location>
        <begin position="138"/>
        <end position="157"/>
    </location>
</feature>
<protein>
    <recommendedName>
        <fullName evidence="8">Gustatory receptor</fullName>
    </recommendedName>
</protein>
<accession>A0A336MIC6</accession>
<dbReference type="EMBL" id="UFQT01001354">
    <property type="protein sequence ID" value="SSX30172.1"/>
    <property type="molecule type" value="Genomic_DNA"/>
</dbReference>
<comment type="function">
    <text evidence="8">Gustatory receptor which mediates acceptance or avoidance behavior, depending on its substrates.</text>
</comment>
<evidence type="ECO:0000256" key="3">
    <source>
        <dbReference type="ARBA" id="ARBA00022692"/>
    </source>
</evidence>
<evidence type="ECO:0000256" key="2">
    <source>
        <dbReference type="ARBA" id="ARBA00022475"/>
    </source>
</evidence>
<keyword evidence="5 8" id="KW-0472">Membrane</keyword>
<evidence type="ECO:0000256" key="8">
    <source>
        <dbReference type="RuleBase" id="RU363108"/>
    </source>
</evidence>
<dbReference type="VEuPathDB" id="VectorBase:CSON002148"/>
<dbReference type="InterPro" id="IPR013604">
    <property type="entry name" value="7TM_chemorcpt"/>
</dbReference>
<feature type="transmembrane region" description="Helical" evidence="8">
    <location>
        <begin position="195"/>
        <end position="219"/>
    </location>
</feature>
<feature type="transmembrane region" description="Helical" evidence="8">
    <location>
        <begin position="333"/>
        <end position="352"/>
    </location>
</feature>
<keyword evidence="6 8" id="KW-0675">Receptor</keyword>
<dbReference type="PANTHER" id="PTHR21143">
    <property type="entry name" value="INVERTEBRATE GUSTATORY RECEPTOR"/>
    <property type="match status" value="1"/>
</dbReference>